<organism evidence="2 3">
    <name type="scientific">Pseudomonas mucidolens</name>
    <dbReference type="NCBI Taxonomy" id="46679"/>
    <lineage>
        <taxon>Bacteria</taxon>
        <taxon>Pseudomonadati</taxon>
        <taxon>Pseudomonadota</taxon>
        <taxon>Gammaproteobacteria</taxon>
        <taxon>Pseudomonadales</taxon>
        <taxon>Pseudomonadaceae</taxon>
        <taxon>Pseudomonas</taxon>
    </lineage>
</organism>
<dbReference type="OrthoDB" id="6994852at2"/>
<sequence length="75" mass="7898">MNATDDPDPQVSDRNDPAIDGGREDVPAADTGAAAPKDRKPPADPVAKENEFSPDFKPEPEPKPETDADIDTQGG</sequence>
<evidence type="ECO:0000313" key="3">
    <source>
        <dbReference type="Proteomes" id="UP000198600"/>
    </source>
</evidence>
<reference evidence="3" key="1">
    <citation type="submission" date="2016-10" db="EMBL/GenBank/DDBJ databases">
        <authorList>
            <person name="Varghese N."/>
            <person name="Submissions S."/>
        </authorList>
    </citation>
    <scope>NUCLEOTIDE SEQUENCE [LARGE SCALE GENOMIC DNA]</scope>
    <source>
        <strain evidence="3">LMG 2223</strain>
    </source>
</reference>
<accession>A0A1H2MP05</accession>
<feature type="compositionally biased region" description="Basic and acidic residues" evidence="1">
    <location>
        <begin position="36"/>
        <end position="66"/>
    </location>
</feature>
<feature type="compositionally biased region" description="Basic and acidic residues" evidence="1">
    <location>
        <begin position="11"/>
        <end position="26"/>
    </location>
</feature>
<name>A0A1H2MP05_9PSED</name>
<keyword evidence="3" id="KW-1185">Reference proteome</keyword>
<dbReference type="RefSeq" id="WP_084376672.1">
    <property type="nucleotide sequence ID" value="NZ_LS483433.1"/>
</dbReference>
<proteinExistence type="predicted"/>
<gene>
    <name evidence="2" type="ORF">SAMN05216202_2104</name>
</gene>
<evidence type="ECO:0000256" key="1">
    <source>
        <dbReference type="SAM" id="MobiDB-lite"/>
    </source>
</evidence>
<feature type="region of interest" description="Disordered" evidence="1">
    <location>
        <begin position="1"/>
        <end position="75"/>
    </location>
</feature>
<dbReference type="Proteomes" id="UP000198600">
    <property type="component" value="Chromosome I"/>
</dbReference>
<dbReference type="AlphaFoldDB" id="A0A1H2MP05"/>
<evidence type="ECO:0000313" key="2">
    <source>
        <dbReference type="EMBL" id="SDU94949.1"/>
    </source>
</evidence>
<protein>
    <submittedName>
        <fullName evidence="2">Uncharacterized protein</fullName>
    </submittedName>
</protein>
<dbReference type="EMBL" id="LT629802">
    <property type="protein sequence ID" value="SDU94949.1"/>
    <property type="molecule type" value="Genomic_DNA"/>
</dbReference>
<dbReference type="STRING" id="46679.SAMN05216202_2104"/>